<evidence type="ECO:0000313" key="1">
    <source>
        <dbReference type="EMBL" id="GAA4935790.1"/>
    </source>
</evidence>
<accession>A0ABP9GBN0</accession>
<protein>
    <submittedName>
        <fullName evidence="1">Uncharacterized protein</fullName>
    </submittedName>
</protein>
<name>A0ABP9GBN0_9ACTN</name>
<organism evidence="1 2">
    <name type="scientific">Streptomonospora halophila</name>
    <dbReference type="NCBI Taxonomy" id="427369"/>
    <lineage>
        <taxon>Bacteria</taxon>
        <taxon>Bacillati</taxon>
        <taxon>Actinomycetota</taxon>
        <taxon>Actinomycetes</taxon>
        <taxon>Streptosporangiales</taxon>
        <taxon>Nocardiopsidaceae</taxon>
        <taxon>Streptomonospora</taxon>
    </lineage>
</organism>
<dbReference type="Proteomes" id="UP001499993">
    <property type="component" value="Unassembled WGS sequence"/>
</dbReference>
<sequence length="85" mass="10090">MDALTRLDLSAHEFISERDVFRLLDQVQRNNWNRPLCEIEQEITENCARMRAATDLGEWQTRVYYHQDLCELRKLLVLGTKPESP</sequence>
<keyword evidence="2" id="KW-1185">Reference proteome</keyword>
<reference evidence="2" key="1">
    <citation type="journal article" date="2019" name="Int. J. Syst. Evol. Microbiol.">
        <title>The Global Catalogue of Microorganisms (GCM) 10K type strain sequencing project: providing services to taxonomists for standard genome sequencing and annotation.</title>
        <authorList>
            <consortium name="The Broad Institute Genomics Platform"/>
            <consortium name="The Broad Institute Genome Sequencing Center for Infectious Disease"/>
            <person name="Wu L."/>
            <person name="Ma J."/>
        </authorList>
    </citation>
    <scope>NUCLEOTIDE SEQUENCE [LARGE SCALE GENOMIC DNA]</scope>
    <source>
        <strain evidence="2">JCM 18123</strain>
    </source>
</reference>
<comment type="caution">
    <text evidence="1">The sequence shown here is derived from an EMBL/GenBank/DDBJ whole genome shotgun (WGS) entry which is preliminary data.</text>
</comment>
<proteinExistence type="predicted"/>
<dbReference type="RefSeq" id="WP_345556035.1">
    <property type="nucleotide sequence ID" value="NZ_BAABIK010000006.1"/>
</dbReference>
<gene>
    <name evidence="1" type="ORF">GCM10023224_15710</name>
</gene>
<dbReference type="EMBL" id="BAABIK010000006">
    <property type="protein sequence ID" value="GAA4935790.1"/>
    <property type="molecule type" value="Genomic_DNA"/>
</dbReference>
<evidence type="ECO:0000313" key="2">
    <source>
        <dbReference type="Proteomes" id="UP001499993"/>
    </source>
</evidence>